<evidence type="ECO:0000313" key="8">
    <source>
        <dbReference type="Proteomes" id="UP000437131"/>
    </source>
</evidence>
<evidence type="ECO:0000256" key="5">
    <source>
        <dbReference type="ARBA" id="ARBA00023136"/>
    </source>
</evidence>
<keyword evidence="4 6" id="KW-1133">Transmembrane helix</keyword>
<dbReference type="InterPro" id="IPR004307">
    <property type="entry name" value="TspO_MBR"/>
</dbReference>
<protein>
    <submittedName>
        <fullName evidence="7">TspO protein</fullName>
    </submittedName>
</protein>
<dbReference type="GO" id="GO:0016020">
    <property type="term" value="C:membrane"/>
    <property type="evidence" value="ECO:0007669"/>
    <property type="project" value="UniProtKB-SubCell"/>
</dbReference>
<organism evidence="7 8">
    <name type="scientific">Cyanobacterium aponinum 0216</name>
    <dbReference type="NCBI Taxonomy" id="2676140"/>
    <lineage>
        <taxon>Bacteria</taxon>
        <taxon>Bacillati</taxon>
        <taxon>Cyanobacteriota</taxon>
        <taxon>Cyanophyceae</taxon>
        <taxon>Oscillatoriophycideae</taxon>
        <taxon>Chroococcales</taxon>
        <taxon>Geminocystaceae</taxon>
        <taxon>Cyanobacterium</taxon>
    </lineage>
</organism>
<gene>
    <name evidence="7" type="ORF">GGC33_06890</name>
</gene>
<dbReference type="PANTHER" id="PTHR10057:SF0">
    <property type="entry name" value="TRANSLOCATOR PROTEIN"/>
    <property type="match status" value="1"/>
</dbReference>
<dbReference type="GO" id="GO:0033013">
    <property type="term" value="P:tetrapyrrole metabolic process"/>
    <property type="evidence" value="ECO:0007669"/>
    <property type="project" value="UniProtKB-ARBA"/>
</dbReference>
<sequence>MLLPSWLVIGAIALLLSIVINRIPADDLRWFFRLKRPSWLTFEFLIPFIWIFIFVCLVLSASLVWDSNINLFPKIMFMSSYVILQASILAYTRVMCAVRSLMVGTAIGAFGFFIGLILVFFVAKVDSSALALLMPYLLWSPIGTYVTWAMIPLNRNDR</sequence>
<dbReference type="Gene3D" id="1.20.1260.100">
    <property type="entry name" value="TspO/MBR protein"/>
    <property type="match status" value="1"/>
</dbReference>
<dbReference type="Pfam" id="PF03073">
    <property type="entry name" value="TspO_MBR"/>
    <property type="match status" value="1"/>
</dbReference>
<evidence type="ECO:0000256" key="4">
    <source>
        <dbReference type="ARBA" id="ARBA00022989"/>
    </source>
</evidence>
<keyword evidence="5 6" id="KW-0472">Membrane</keyword>
<accession>A0A844GUV3</accession>
<evidence type="ECO:0000256" key="1">
    <source>
        <dbReference type="ARBA" id="ARBA00004141"/>
    </source>
</evidence>
<feature type="transmembrane region" description="Helical" evidence="6">
    <location>
        <begin position="129"/>
        <end position="151"/>
    </location>
</feature>
<comment type="similarity">
    <text evidence="2">Belongs to the TspO/BZRP family.</text>
</comment>
<evidence type="ECO:0000256" key="6">
    <source>
        <dbReference type="SAM" id="Phobius"/>
    </source>
</evidence>
<feature type="transmembrane region" description="Helical" evidence="6">
    <location>
        <begin position="6"/>
        <end position="23"/>
    </location>
</feature>
<dbReference type="RefSeq" id="WP_155083545.1">
    <property type="nucleotide sequence ID" value="NZ_WMIA01000006.1"/>
</dbReference>
<reference evidence="7 8" key="1">
    <citation type="submission" date="2019-11" db="EMBL/GenBank/DDBJ databases">
        <title>Isolation of a new High Light Tolerant Cyanobacteria.</title>
        <authorList>
            <person name="Dobson Z."/>
            <person name="Vaughn N."/>
            <person name="Vaughn M."/>
            <person name="Fromme P."/>
            <person name="Mazor Y."/>
        </authorList>
    </citation>
    <scope>NUCLEOTIDE SEQUENCE [LARGE SCALE GENOMIC DNA]</scope>
    <source>
        <strain evidence="7 8">0216</strain>
    </source>
</reference>
<evidence type="ECO:0000313" key="7">
    <source>
        <dbReference type="EMBL" id="MTF38649.1"/>
    </source>
</evidence>
<feature type="transmembrane region" description="Helical" evidence="6">
    <location>
        <begin position="71"/>
        <end position="91"/>
    </location>
</feature>
<dbReference type="InterPro" id="IPR038330">
    <property type="entry name" value="TspO/MBR-related_sf"/>
</dbReference>
<dbReference type="PANTHER" id="PTHR10057">
    <property type="entry name" value="PERIPHERAL-TYPE BENZODIAZEPINE RECEPTOR"/>
    <property type="match status" value="1"/>
</dbReference>
<feature type="transmembrane region" description="Helical" evidence="6">
    <location>
        <begin position="103"/>
        <end position="123"/>
    </location>
</feature>
<dbReference type="Proteomes" id="UP000437131">
    <property type="component" value="Unassembled WGS sequence"/>
</dbReference>
<comment type="caution">
    <text evidence="7">The sequence shown here is derived from an EMBL/GenBank/DDBJ whole genome shotgun (WGS) entry which is preliminary data.</text>
</comment>
<evidence type="ECO:0000256" key="2">
    <source>
        <dbReference type="ARBA" id="ARBA00007524"/>
    </source>
</evidence>
<dbReference type="AlphaFoldDB" id="A0A844GUV3"/>
<name>A0A844GUV3_9CHRO</name>
<proteinExistence type="inferred from homology"/>
<evidence type="ECO:0000256" key="3">
    <source>
        <dbReference type="ARBA" id="ARBA00022692"/>
    </source>
</evidence>
<dbReference type="PIRSF" id="PIRSF005859">
    <property type="entry name" value="PBR"/>
    <property type="match status" value="1"/>
</dbReference>
<comment type="subcellular location">
    <subcellularLocation>
        <location evidence="1">Membrane</location>
        <topology evidence="1">Multi-pass membrane protein</topology>
    </subcellularLocation>
</comment>
<keyword evidence="3 6" id="KW-0812">Transmembrane</keyword>
<dbReference type="EMBL" id="WMIA01000006">
    <property type="protein sequence ID" value="MTF38649.1"/>
    <property type="molecule type" value="Genomic_DNA"/>
</dbReference>
<feature type="transmembrane region" description="Helical" evidence="6">
    <location>
        <begin position="44"/>
        <end position="65"/>
    </location>
</feature>